<dbReference type="InterPro" id="IPR017853">
    <property type="entry name" value="GH"/>
</dbReference>
<dbReference type="PANTHER" id="PTHR10353">
    <property type="entry name" value="GLYCOSYL HYDROLASE"/>
    <property type="match status" value="1"/>
</dbReference>
<keyword evidence="4" id="KW-0812">Transmembrane</keyword>
<feature type="transmembrane region" description="Helical" evidence="4">
    <location>
        <begin position="159"/>
        <end position="179"/>
    </location>
</feature>
<accession>A0AAV0IQX0</accession>
<dbReference type="InterPro" id="IPR018120">
    <property type="entry name" value="Glyco_hydro_1_AS"/>
</dbReference>
<proteinExistence type="inferred from homology"/>
<evidence type="ECO:0000256" key="4">
    <source>
        <dbReference type="SAM" id="Phobius"/>
    </source>
</evidence>
<name>A0AAV0IQX0_9ROSI</name>
<organism evidence="5 6">
    <name type="scientific">Linum tenue</name>
    <dbReference type="NCBI Taxonomy" id="586396"/>
    <lineage>
        <taxon>Eukaryota</taxon>
        <taxon>Viridiplantae</taxon>
        <taxon>Streptophyta</taxon>
        <taxon>Embryophyta</taxon>
        <taxon>Tracheophyta</taxon>
        <taxon>Spermatophyta</taxon>
        <taxon>Magnoliopsida</taxon>
        <taxon>eudicotyledons</taxon>
        <taxon>Gunneridae</taxon>
        <taxon>Pentapetalae</taxon>
        <taxon>rosids</taxon>
        <taxon>fabids</taxon>
        <taxon>Malpighiales</taxon>
        <taxon>Linaceae</taxon>
        <taxon>Linum</taxon>
    </lineage>
</organism>
<reference evidence="5" key="1">
    <citation type="submission" date="2022-08" db="EMBL/GenBank/DDBJ databases">
        <authorList>
            <person name="Gutierrez-Valencia J."/>
        </authorList>
    </citation>
    <scope>NUCLEOTIDE SEQUENCE</scope>
</reference>
<dbReference type="AlphaFoldDB" id="A0AAV0IQX0"/>
<dbReference type="Gene3D" id="3.20.20.80">
    <property type="entry name" value="Glycosidases"/>
    <property type="match status" value="1"/>
</dbReference>
<dbReference type="Proteomes" id="UP001154282">
    <property type="component" value="Unassembled WGS sequence"/>
</dbReference>
<evidence type="ECO:0000313" key="6">
    <source>
        <dbReference type="Proteomes" id="UP001154282"/>
    </source>
</evidence>
<keyword evidence="4" id="KW-1133">Transmembrane helix</keyword>
<dbReference type="GO" id="GO:0008422">
    <property type="term" value="F:beta-glucosidase activity"/>
    <property type="evidence" value="ECO:0007669"/>
    <property type="project" value="TreeGrafter"/>
</dbReference>
<keyword evidence="4" id="KW-0472">Membrane</keyword>
<feature type="active site" description="Nucleophile" evidence="2">
    <location>
        <position position="204"/>
    </location>
</feature>
<evidence type="ECO:0000256" key="3">
    <source>
        <dbReference type="RuleBase" id="RU003690"/>
    </source>
</evidence>
<dbReference type="PRINTS" id="PR00131">
    <property type="entry name" value="GLHYDRLASE1"/>
</dbReference>
<dbReference type="PROSITE" id="PS00572">
    <property type="entry name" value="GLYCOSYL_HYDROL_F1_1"/>
    <property type="match status" value="1"/>
</dbReference>
<protein>
    <recommendedName>
        <fullName evidence="7">Beta-glucosidase</fullName>
    </recommendedName>
</protein>
<evidence type="ECO:0008006" key="7">
    <source>
        <dbReference type="Google" id="ProtNLM"/>
    </source>
</evidence>
<dbReference type="InterPro" id="IPR001360">
    <property type="entry name" value="Glyco_hydro_1"/>
</dbReference>
<comment type="similarity">
    <text evidence="1 3">Belongs to the glycosyl hydrolase 1 family.</text>
</comment>
<dbReference type="PANTHER" id="PTHR10353:SF323">
    <property type="entry name" value="LINAMARASE"/>
    <property type="match status" value="1"/>
</dbReference>
<evidence type="ECO:0000256" key="2">
    <source>
        <dbReference type="PROSITE-ProRule" id="PRU10055"/>
    </source>
</evidence>
<dbReference type="Pfam" id="PF00232">
    <property type="entry name" value="Glyco_hydro_1"/>
    <property type="match status" value="1"/>
</dbReference>
<sequence length="331" mass="38346">MVHVMRGYDEGLHAPGRSGDSATEPYIVTHNLLLAHAAAYRLYEKKYKAEQQGAIGITVVTFWFIPYNPDDTADVDSVQRSLDFNYGWYLDPLTYGRYPRNMVDLVGSRLPTFTEEESHLLKNTYDFIGLNYYTTYYSKNNTEFDPASYYMNKQVGTKMVVFIYLFGFIWQMGSFWQFLYPDGLRLLLEYTKETYGDHDIYITENGMGTQEDPKLTLAEARADTMRVNFYNAHLASIRQAMIEKEVKVRGFFAWSYADNYEWNDGYSVRFGLNYVNYTDLSRHPKHSACWYTNFCRRDPPREDNNLKMITAGPASAAGGRKSLLRRPAATV</sequence>
<evidence type="ECO:0000256" key="1">
    <source>
        <dbReference type="ARBA" id="ARBA00010838"/>
    </source>
</evidence>
<keyword evidence="6" id="KW-1185">Reference proteome</keyword>
<dbReference type="GO" id="GO:0005975">
    <property type="term" value="P:carbohydrate metabolic process"/>
    <property type="evidence" value="ECO:0007669"/>
    <property type="project" value="InterPro"/>
</dbReference>
<comment type="caution">
    <text evidence="5">The sequence shown here is derived from an EMBL/GenBank/DDBJ whole genome shotgun (WGS) entry which is preliminary data.</text>
</comment>
<evidence type="ECO:0000313" key="5">
    <source>
        <dbReference type="EMBL" id="CAI0399822.1"/>
    </source>
</evidence>
<dbReference type="EMBL" id="CAMGYJ010000004">
    <property type="protein sequence ID" value="CAI0399822.1"/>
    <property type="molecule type" value="Genomic_DNA"/>
</dbReference>
<dbReference type="SUPFAM" id="SSF51445">
    <property type="entry name" value="(Trans)glycosidases"/>
    <property type="match status" value="1"/>
</dbReference>
<gene>
    <name evidence="5" type="ORF">LITE_LOCUS10485</name>
</gene>